<dbReference type="AlphaFoldDB" id="A0AAJ1IGZ2"/>
<dbReference type="PANTHER" id="PTHR32071:SF119">
    <property type="entry name" value="SIGMA L-DEPENDENT TRANSCRIPTIONAL REGULATOR YPLP-RELATED"/>
    <property type="match status" value="1"/>
</dbReference>
<dbReference type="PROSITE" id="PS00688">
    <property type="entry name" value="SIGMA54_INTERACT_3"/>
    <property type="match status" value="1"/>
</dbReference>
<feature type="domain" description="Response regulatory" evidence="7">
    <location>
        <begin position="4"/>
        <end position="118"/>
    </location>
</feature>
<dbReference type="EMBL" id="JAQQAL010000011">
    <property type="protein sequence ID" value="MDC7226056.1"/>
    <property type="molecule type" value="Genomic_DNA"/>
</dbReference>
<dbReference type="InterPro" id="IPR011006">
    <property type="entry name" value="CheY-like_superfamily"/>
</dbReference>
<reference evidence="8 9" key="1">
    <citation type="submission" date="2022-12" db="EMBL/GenBank/DDBJ databases">
        <title>Metagenome assembled genome from gulf of manar.</title>
        <authorList>
            <person name="Kohli P."/>
            <person name="Pk S."/>
            <person name="Venkata Ramana C."/>
            <person name="Sasikala C."/>
        </authorList>
    </citation>
    <scope>NUCLEOTIDE SEQUENCE [LARGE SCALE GENOMIC DNA]</scope>
    <source>
        <strain evidence="8">JB008</strain>
    </source>
</reference>
<dbReference type="Gene3D" id="1.10.8.60">
    <property type="match status" value="1"/>
</dbReference>
<dbReference type="PROSITE" id="PS00675">
    <property type="entry name" value="SIGMA54_INTERACT_1"/>
    <property type="match status" value="1"/>
</dbReference>
<keyword evidence="4" id="KW-0804">Transcription</keyword>
<feature type="modified residue" description="4-aspartylphosphate" evidence="5">
    <location>
        <position position="53"/>
    </location>
</feature>
<dbReference type="InterPro" id="IPR009057">
    <property type="entry name" value="Homeodomain-like_sf"/>
</dbReference>
<accession>A0AAJ1IGZ2</accession>
<proteinExistence type="predicted"/>
<evidence type="ECO:0000256" key="3">
    <source>
        <dbReference type="ARBA" id="ARBA00023015"/>
    </source>
</evidence>
<dbReference type="FunFam" id="3.40.50.300:FF:000006">
    <property type="entry name" value="DNA-binding transcriptional regulator NtrC"/>
    <property type="match status" value="1"/>
</dbReference>
<dbReference type="PROSITE" id="PS50110">
    <property type="entry name" value="RESPONSE_REGULATORY"/>
    <property type="match status" value="1"/>
</dbReference>
<dbReference type="PRINTS" id="PR01590">
    <property type="entry name" value="HTHFIS"/>
</dbReference>
<evidence type="ECO:0000256" key="5">
    <source>
        <dbReference type="PROSITE-ProRule" id="PRU00169"/>
    </source>
</evidence>
<dbReference type="InterPro" id="IPR003593">
    <property type="entry name" value="AAA+_ATPase"/>
</dbReference>
<comment type="caution">
    <text evidence="8">The sequence shown here is derived from an EMBL/GenBank/DDBJ whole genome shotgun (WGS) entry which is preliminary data.</text>
</comment>
<feature type="domain" description="Sigma-54 factor interaction" evidence="6">
    <location>
        <begin position="142"/>
        <end position="371"/>
    </location>
</feature>
<dbReference type="SUPFAM" id="SSF52540">
    <property type="entry name" value="P-loop containing nucleoside triphosphate hydrolases"/>
    <property type="match status" value="1"/>
</dbReference>
<evidence type="ECO:0000256" key="2">
    <source>
        <dbReference type="ARBA" id="ARBA00022840"/>
    </source>
</evidence>
<keyword evidence="3" id="KW-0805">Transcription regulation</keyword>
<dbReference type="Proteomes" id="UP001221217">
    <property type="component" value="Unassembled WGS sequence"/>
</dbReference>
<evidence type="ECO:0000313" key="9">
    <source>
        <dbReference type="Proteomes" id="UP001221217"/>
    </source>
</evidence>
<dbReference type="InterPro" id="IPR025662">
    <property type="entry name" value="Sigma_54_int_dom_ATP-bd_1"/>
</dbReference>
<dbReference type="InterPro" id="IPR002078">
    <property type="entry name" value="Sigma_54_int"/>
</dbReference>
<dbReference type="InterPro" id="IPR025944">
    <property type="entry name" value="Sigma_54_int_dom_CS"/>
</dbReference>
<dbReference type="GO" id="GO:0000160">
    <property type="term" value="P:phosphorelay signal transduction system"/>
    <property type="evidence" value="ECO:0007669"/>
    <property type="project" value="InterPro"/>
</dbReference>
<dbReference type="GO" id="GO:0006355">
    <property type="term" value="P:regulation of DNA-templated transcription"/>
    <property type="evidence" value="ECO:0007669"/>
    <property type="project" value="InterPro"/>
</dbReference>
<dbReference type="SUPFAM" id="SSF46689">
    <property type="entry name" value="Homeodomain-like"/>
    <property type="match status" value="1"/>
</dbReference>
<dbReference type="PROSITE" id="PS50045">
    <property type="entry name" value="SIGMA54_INTERACT_4"/>
    <property type="match status" value="1"/>
</dbReference>
<evidence type="ECO:0000259" key="7">
    <source>
        <dbReference type="PROSITE" id="PS50110"/>
    </source>
</evidence>
<dbReference type="SMART" id="SM00448">
    <property type="entry name" value="REC"/>
    <property type="match status" value="1"/>
</dbReference>
<evidence type="ECO:0000313" key="8">
    <source>
        <dbReference type="EMBL" id="MDC7226056.1"/>
    </source>
</evidence>
<protein>
    <submittedName>
        <fullName evidence="8">Sigma-54 dependent transcriptional regulator</fullName>
    </submittedName>
</protein>
<dbReference type="InterPro" id="IPR058031">
    <property type="entry name" value="AAA_lid_NorR"/>
</dbReference>
<organism evidence="8 9">
    <name type="scientific">Candidatus Thalassospirochaeta sargassi</name>
    <dbReference type="NCBI Taxonomy" id="3119039"/>
    <lineage>
        <taxon>Bacteria</taxon>
        <taxon>Pseudomonadati</taxon>
        <taxon>Spirochaetota</taxon>
        <taxon>Spirochaetia</taxon>
        <taxon>Spirochaetales</taxon>
        <taxon>Spirochaetaceae</taxon>
        <taxon>Candidatus Thalassospirochaeta</taxon>
    </lineage>
</organism>
<dbReference type="Gene3D" id="1.10.10.60">
    <property type="entry name" value="Homeodomain-like"/>
    <property type="match status" value="1"/>
</dbReference>
<dbReference type="Gene3D" id="3.40.50.300">
    <property type="entry name" value="P-loop containing nucleotide triphosphate hydrolases"/>
    <property type="match status" value="1"/>
</dbReference>
<dbReference type="Pfam" id="PF00158">
    <property type="entry name" value="Sigma54_activat"/>
    <property type="match status" value="1"/>
</dbReference>
<keyword evidence="1" id="KW-0547">Nucleotide-binding</keyword>
<dbReference type="Pfam" id="PF00072">
    <property type="entry name" value="Response_reg"/>
    <property type="match status" value="1"/>
</dbReference>
<dbReference type="CDD" id="cd00009">
    <property type="entry name" value="AAA"/>
    <property type="match status" value="1"/>
</dbReference>
<dbReference type="Pfam" id="PF25601">
    <property type="entry name" value="AAA_lid_14"/>
    <property type="match status" value="1"/>
</dbReference>
<keyword evidence="5" id="KW-0597">Phosphoprotein</keyword>
<dbReference type="InterPro" id="IPR027417">
    <property type="entry name" value="P-loop_NTPase"/>
</dbReference>
<dbReference type="SUPFAM" id="SSF52172">
    <property type="entry name" value="CheY-like"/>
    <property type="match status" value="1"/>
</dbReference>
<evidence type="ECO:0000256" key="1">
    <source>
        <dbReference type="ARBA" id="ARBA00022741"/>
    </source>
</evidence>
<evidence type="ECO:0000256" key="4">
    <source>
        <dbReference type="ARBA" id="ARBA00023163"/>
    </source>
</evidence>
<evidence type="ECO:0000259" key="6">
    <source>
        <dbReference type="PROSITE" id="PS50045"/>
    </source>
</evidence>
<dbReference type="Gene3D" id="3.40.50.2300">
    <property type="match status" value="1"/>
</dbReference>
<dbReference type="GO" id="GO:0043565">
    <property type="term" value="F:sequence-specific DNA binding"/>
    <property type="evidence" value="ECO:0007669"/>
    <property type="project" value="InterPro"/>
</dbReference>
<dbReference type="InterPro" id="IPR002197">
    <property type="entry name" value="HTH_Fis"/>
</dbReference>
<dbReference type="GO" id="GO:0005524">
    <property type="term" value="F:ATP binding"/>
    <property type="evidence" value="ECO:0007669"/>
    <property type="project" value="UniProtKB-KW"/>
</dbReference>
<dbReference type="Pfam" id="PF02954">
    <property type="entry name" value="HTH_8"/>
    <property type="match status" value="1"/>
</dbReference>
<keyword evidence="2" id="KW-0067">ATP-binding</keyword>
<gene>
    <name evidence="8" type="ORF">PQJ61_04750</name>
</gene>
<sequence>MKYNILIVDDIEKLCKIIVQDLELLGYRGMYATNSSTALEIFSSENIHVVLLDLKLGKEDGIEVLGKMKKLKPNVPVFMITGHGSISNAVTAIKSGAYDYIQKPVDFERLKISIQNAIDHTCLKDENLQLKKLLEEKRGIPIVTIDPQMQALLERLKKFAATDYPIFIEGESGSGKELIAEYIHLNSVRKENELFKINCAAFSETLLDDELFGHYKGAFTGADADFKGVFERANNSTLFLDEIGDMTPTIQAKILRTLQNKEVRRLGGKKNILVDVRFIAATNKNIKALTEQGSFREDLYFRLNTVMVSIPPLRKRPGDIKLLCSHFLKKSSMQSGSDEKEVAAEVEEFFSRYPWPGNIRELQNVINYCNTVNNSGMINMSDLPNYLINTPQEPFISKEQRLTDESKIILDALAACNYNKSRAAEYLKISRKTLYNKMEKYEINV</sequence>
<dbReference type="InterPro" id="IPR001789">
    <property type="entry name" value="Sig_transdc_resp-reg_receiver"/>
</dbReference>
<dbReference type="SMART" id="SM00382">
    <property type="entry name" value="AAA"/>
    <property type="match status" value="1"/>
</dbReference>
<name>A0AAJ1IGZ2_9SPIO</name>
<dbReference type="PANTHER" id="PTHR32071">
    <property type="entry name" value="TRANSCRIPTIONAL REGULATORY PROTEIN"/>
    <property type="match status" value="1"/>
</dbReference>